<dbReference type="Pfam" id="PF00534">
    <property type="entry name" value="Glycos_transf_1"/>
    <property type="match status" value="1"/>
</dbReference>
<name>A0A6H3FDF3_9BACT</name>
<dbReference type="GO" id="GO:0016757">
    <property type="term" value="F:glycosyltransferase activity"/>
    <property type="evidence" value="ECO:0007669"/>
    <property type="project" value="InterPro"/>
</dbReference>
<organism evidence="3 4">
    <name type="scientific">Desulfovibrio legallii</name>
    <dbReference type="NCBI Taxonomy" id="571438"/>
    <lineage>
        <taxon>Bacteria</taxon>
        <taxon>Pseudomonadati</taxon>
        <taxon>Thermodesulfobacteriota</taxon>
        <taxon>Desulfovibrionia</taxon>
        <taxon>Desulfovibrionales</taxon>
        <taxon>Desulfovibrionaceae</taxon>
        <taxon>Desulfovibrio</taxon>
    </lineage>
</organism>
<keyword evidence="4" id="KW-1185">Reference proteome</keyword>
<dbReference type="EMBL" id="SIXC01000004">
    <property type="protein sequence ID" value="TBH80785.1"/>
    <property type="molecule type" value="Genomic_DNA"/>
</dbReference>
<dbReference type="Pfam" id="PF12000">
    <property type="entry name" value="Glyco_trans_4_3"/>
    <property type="match status" value="1"/>
</dbReference>
<feature type="domain" description="Glycosyl transferase family 1" evidence="1">
    <location>
        <begin position="213"/>
        <end position="379"/>
    </location>
</feature>
<dbReference type="Proteomes" id="UP000292919">
    <property type="component" value="Unassembled WGS sequence"/>
</dbReference>
<sequence length="412" mass="46782">MNILLAHNNFPGQFHRLAVELAADPANKVLFLSHYRRKDLNVPKVEWRQVPLPAEENTPSSPRKKYLTLLAQGERFADAMVALRKEGYRPDLIYGHVGFGCCIYAPDIFPDAAHAGFFEWYYSADADTRFFAGNKPVALNTRAENRQSNMCTLSALKECVLGIAPTEWQRIQHPPEFLHKIHTLHDGIDTQFFSPQANKTPLKLKSLDLSQAEEIVTYATRGLEPYRGFPTFYRSLPALLAARPKAHVVIMADDRAAYSGKRKDGKTWKDVLREEVHVDESRVHFIPFQPYDQYRALLRASDVHVYLTAPFVLSWSMLEAMSCGCLLVASNTEPVREVVQDGVNGFLADFWDHEALARRVVACLANRAKLDQVRANARKTILARYALHKLLPRHVALLKAACYLNQAQFPKR</sequence>
<keyword evidence="3" id="KW-0808">Transferase</keyword>
<accession>A0A6H3FDF3</accession>
<dbReference type="Gene3D" id="3.40.50.2000">
    <property type="entry name" value="Glycogen Phosphorylase B"/>
    <property type="match status" value="1"/>
</dbReference>
<gene>
    <name evidence="3" type="ORF">EB812_04165</name>
</gene>
<dbReference type="InterPro" id="IPR001296">
    <property type="entry name" value="Glyco_trans_1"/>
</dbReference>
<dbReference type="PANTHER" id="PTHR12526">
    <property type="entry name" value="GLYCOSYLTRANSFERASE"/>
    <property type="match status" value="1"/>
</dbReference>
<evidence type="ECO:0000313" key="3">
    <source>
        <dbReference type="EMBL" id="TBH80785.1"/>
    </source>
</evidence>
<dbReference type="InterPro" id="IPR022623">
    <property type="entry name" value="Glyco_trans_4"/>
</dbReference>
<reference evidence="3 4" key="1">
    <citation type="submission" date="2018-12" db="EMBL/GenBank/DDBJ databases">
        <title>First genome draft of Desulfovibrio legallis sp. nov.</title>
        <authorList>
            <person name="Ben Dhia O."/>
            <person name="Najjari A."/>
            <person name="Ferjani R."/>
            <person name="Fhoula I."/>
            <person name="Fardeau M.-L."/>
            <person name="Boudabbous A."/>
            <person name="Ouzari H.I."/>
        </authorList>
    </citation>
    <scope>NUCLEOTIDE SEQUENCE [LARGE SCALE GENOMIC DNA]</scope>
    <source>
        <strain evidence="3 4">H1T</strain>
    </source>
</reference>
<comment type="caution">
    <text evidence="3">The sequence shown here is derived from an EMBL/GenBank/DDBJ whole genome shotgun (WGS) entry which is preliminary data.</text>
</comment>
<evidence type="ECO:0000259" key="1">
    <source>
        <dbReference type="Pfam" id="PF00534"/>
    </source>
</evidence>
<evidence type="ECO:0000313" key="4">
    <source>
        <dbReference type="Proteomes" id="UP000292919"/>
    </source>
</evidence>
<dbReference type="RefSeq" id="WP_118229375.1">
    <property type="nucleotide sequence ID" value="NZ_DBFBQU010000071.1"/>
</dbReference>
<dbReference type="SUPFAM" id="SSF53756">
    <property type="entry name" value="UDP-Glycosyltransferase/glycogen phosphorylase"/>
    <property type="match status" value="1"/>
</dbReference>
<dbReference type="AlphaFoldDB" id="A0A6H3FDF3"/>
<evidence type="ECO:0000259" key="2">
    <source>
        <dbReference type="Pfam" id="PF12000"/>
    </source>
</evidence>
<protein>
    <submittedName>
        <fullName evidence="3">Glycosyltransferase</fullName>
    </submittedName>
</protein>
<feature type="domain" description="Glycosyl transferase family 4" evidence="2">
    <location>
        <begin position="27"/>
        <end position="192"/>
    </location>
</feature>
<proteinExistence type="predicted"/>